<keyword evidence="2" id="KW-1185">Reference proteome</keyword>
<name>A0ACC3SNN7_9PEZI</name>
<reference evidence="1" key="1">
    <citation type="submission" date="2024-02" db="EMBL/GenBank/DDBJ databases">
        <title>Metagenome Assembled Genome of Zalaria obscura JY119.</title>
        <authorList>
            <person name="Vighnesh L."/>
            <person name="Jagadeeshwari U."/>
            <person name="Venkata Ramana C."/>
            <person name="Sasikala C."/>
        </authorList>
    </citation>
    <scope>NUCLEOTIDE SEQUENCE</scope>
    <source>
        <strain evidence="1">JY119</strain>
    </source>
</reference>
<dbReference type="Proteomes" id="UP001320706">
    <property type="component" value="Unassembled WGS sequence"/>
</dbReference>
<accession>A0ACC3SNN7</accession>
<dbReference type="EMBL" id="JAMKPW020000002">
    <property type="protein sequence ID" value="KAK8220159.1"/>
    <property type="molecule type" value="Genomic_DNA"/>
</dbReference>
<organism evidence="1 2">
    <name type="scientific">Zalaria obscura</name>
    <dbReference type="NCBI Taxonomy" id="2024903"/>
    <lineage>
        <taxon>Eukaryota</taxon>
        <taxon>Fungi</taxon>
        <taxon>Dikarya</taxon>
        <taxon>Ascomycota</taxon>
        <taxon>Pezizomycotina</taxon>
        <taxon>Dothideomycetes</taxon>
        <taxon>Dothideomycetidae</taxon>
        <taxon>Dothideales</taxon>
        <taxon>Zalariaceae</taxon>
        <taxon>Zalaria</taxon>
    </lineage>
</organism>
<proteinExistence type="predicted"/>
<sequence>MKRKLSIPDRAAYATSAPLYEALRTACANGDNQSQLLQTARDHVQQIHVKVAKDQFEECFEPILKAWQSTLESYHSVLDALSSATKPPPGNEPASHHHIVFSVLKGSAGQALKSLNDYHPTTDAKKQFKQTSEQASSEDSAPSEEPIRSRKGSFQLHRTNDETPKKCKVSMQSDAGASIAPGASFKVPATPAAVRAGHGVATASGDDATAGPTGATPEQKYEDISDVVEARLRAKEEKRRLKKEAKKRKRASIESNASILDQPKADASKLAERPKKKARVTAEPETTSGTGTPTSGKQTPNSGAGQKEEAKVAKRRISTGEDGGQVAPEMKRRKRAKHSHG</sequence>
<gene>
    <name evidence="1" type="ORF">M8818_000575</name>
</gene>
<evidence type="ECO:0000313" key="2">
    <source>
        <dbReference type="Proteomes" id="UP001320706"/>
    </source>
</evidence>
<protein>
    <submittedName>
        <fullName evidence="1">Uncharacterized protein</fullName>
    </submittedName>
</protein>
<evidence type="ECO:0000313" key="1">
    <source>
        <dbReference type="EMBL" id="KAK8220159.1"/>
    </source>
</evidence>
<comment type="caution">
    <text evidence="1">The sequence shown here is derived from an EMBL/GenBank/DDBJ whole genome shotgun (WGS) entry which is preliminary data.</text>
</comment>